<feature type="region of interest" description="Disordered" evidence="12">
    <location>
        <begin position="220"/>
        <end position="243"/>
    </location>
</feature>
<dbReference type="InterPro" id="IPR051497">
    <property type="entry name" value="Dev/Hematopoietic_TF"/>
</dbReference>
<feature type="compositionally biased region" description="Polar residues" evidence="12">
    <location>
        <begin position="87"/>
        <end position="98"/>
    </location>
</feature>
<keyword evidence="2" id="KW-1017">Isopeptide bond</keyword>
<name>A0A1B0BKD6_9MUSC</name>
<dbReference type="VEuPathDB" id="VectorBase:GPPI032979"/>
<dbReference type="GO" id="GO:0008270">
    <property type="term" value="F:zinc ion binding"/>
    <property type="evidence" value="ECO:0007669"/>
    <property type="project" value="UniProtKB-KW"/>
</dbReference>
<dbReference type="GO" id="GO:0000978">
    <property type="term" value="F:RNA polymerase II cis-regulatory region sequence-specific DNA binding"/>
    <property type="evidence" value="ECO:0007669"/>
    <property type="project" value="TreeGrafter"/>
</dbReference>
<sequence>MHILYAWNVYLRIKHSDSTDADVTAQDILTCGMCQKAFALADIVKFIQHKVLQCNKENYGQCSNQAPTNDRADGEDGRPLGLANRRPSISSGPITSRKPSAGGSRIHTPPPSPADMLADGASSTPKRLVDENDNTTPKEMEASASREENIKISDNNEDIPKTLATIKQERIEDAESENIEDCYNDNNNNSNENDDGQPATKRPKIEFADAESNTLQTDVQSVDECGVGGDSSGSHRGTGSGSRNGSGCVYLFLLLMFFIFVPNSVFIIKALKKSNSSFDKRHYCLHTIVKSAGKCQSRQANPPLHAYTTESTR</sequence>
<dbReference type="GO" id="GO:0006357">
    <property type="term" value="P:regulation of transcription by RNA polymerase II"/>
    <property type="evidence" value="ECO:0007669"/>
    <property type="project" value="TreeGrafter"/>
</dbReference>
<evidence type="ECO:0000259" key="14">
    <source>
        <dbReference type="Pfam" id="PF25491"/>
    </source>
</evidence>
<evidence type="ECO:0000256" key="4">
    <source>
        <dbReference type="ARBA" id="ARBA00022737"/>
    </source>
</evidence>
<protein>
    <recommendedName>
        <fullName evidence="14">BCL-11A-like CCHC zinc finger domain-containing protein</fullName>
    </recommendedName>
</protein>
<keyword evidence="7" id="KW-0832">Ubl conjugation</keyword>
<dbReference type="GO" id="GO:0005634">
    <property type="term" value="C:nucleus"/>
    <property type="evidence" value="ECO:0007669"/>
    <property type="project" value="UniProtKB-SubCell"/>
</dbReference>
<evidence type="ECO:0000256" key="13">
    <source>
        <dbReference type="SAM" id="Phobius"/>
    </source>
</evidence>
<keyword evidence="5" id="KW-0863">Zinc-finger</keyword>
<feature type="domain" description="BCL-11A-like CCHC zinc finger" evidence="14">
    <location>
        <begin position="28"/>
        <end position="55"/>
    </location>
</feature>
<feature type="compositionally biased region" description="Basic and acidic residues" evidence="12">
    <location>
        <begin position="136"/>
        <end position="151"/>
    </location>
</feature>
<organism evidence="15 16">
    <name type="scientific">Glossina palpalis gambiensis</name>
    <dbReference type="NCBI Taxonomy" id="67801"/>
    <lineage>
        <taxon>Eukaryota</taxon>
        <taxon>Metazoa</taxon>
        <taxon>Ecdysozoa</taxon>
        <taxon>Arthropoda</taxon>
        <taxon>Hexapoda</taxon>
        <taxon>Insecta</taxon>
        <taxon>Pterygota</taxon>
        <taxon>Neoptera</taxon>
        <taxon>Endopterygota</taxon>
        <taxon>Diptera</taxon>
        <taxon>Brachycera</taxon>
        <taxon>Muscomorpha</taxon>
        <taxon>Hippoboscoidea</taxon>
        <taxon>Glossinidae</taxon>
        <taxon>Glossina</taxon>
    </lineage>
</organism>
<keyword evidence="8" id="KW-0805">Transcription regulation</keyword>
<evidence type="ECO:0000256" key="9">
    <source>
        <dbReference type="ARBA" id="ARBA00023125"/>
    </source>
</evidence>
<proteinExistence type="predicted"/>
<feature type="compositionally biased region" description="Gly residues" evidence="12">
    <location>
        <begin position="226"/>
        <end position="243"/>
    </location>
</feature>
<keyword evidence="4" id="KW-0677">Repeat</keyword>
<dbReference type="GO" id="GO:0003700">
    <property type="term" value="F:DNA-binding transcription factor activity"/>
    <property type="evidence" value="ECO:0007669"/>
    <property type="project" value="TreeGrafter"/>
</dbReference>
<keyword evidence="13" id="KW-1133">Transmembrane helix</keyword>
<evidence type="ECO:0000256" key="7">
    <source>
        <dbReference type="ARBA" id="ARBA00022843"/>
    </source>
</evidence>
<evidence type="ECO:0000256" key="12">
    <source>
        <dbReference type="SAM" id="MobiDB-lite"/>
    </source>
</evidence>
<dbReference type="PANTHER" id="PTHR45993:SF6">
    <property type="entry name" value="C2H2-TYPE DOMAIN-CONTAINING PROTEIN"/>
    <property type="match status" value="1"/>
</dbReference>
<keyword evidence="13" id="KW-0472">Membrane</keyword>
<evidence type="ECO:0000256" key="1">
    <source>
        <dbReference type="ARBA" id="ARBA00004123"/>
    </source>
</evidence>
<keyword evidence="10" id="KW-0804">Transcription</keyword>
<feature type="region of interest" description="Disordered" evidence="12">
    <location>
        <begin position="180"/>
        <end position="200"/>
    </location>
</feature>
<reference evidence="16" key="1">
    <citation type="submission" date="2015-01" db="EMBL/GenBank/DDBJ databases">
        <authorList>
            <person name="Aksoy S."/>
            <person name="Warren W."/>
            <person name="Wilson R.K."/>
        </authorList>
    </citation>
    <scope>NUCLEOTIDE SEQUENCE [LARGE SCALE GENOMIC DNA]</scope>
    <source>
        <strain evidence="16">IAEA</strain>
    </source>
</reference>
<evidence type="ECO:0000256" key="11">
    <source>
        <dbReference type="ARBA" id="ARBA00023242"/>
    </source>
</evidence>
<dbReference type="AlphaFoldDB" id="A0A1B0BKD6"/>
<keyword evidence="13" id="KW-0812">Transmembrane</keyword>
<dbReference type="Pfam" id="PF25491">
    <property type="entry name" value="CCHC_BCL-11A"/>
    <property type="match status" value="1"/>
</dbReference>
<evidence type="ECO:0000256" key="10">
    <source>
        <dbReference type="ARBA" id="ARBA00023163"/>
    </source>
</evidence>
<evidence type="ECO:0000313" key="16">
    <source>
        <dbReference type="Proteomes" id="UP000092460"/>
    </source>
</evidence>
<accession>A0A1B0BKD6</accession>
<keyword evidence="9" id="KW-0238">DNA-binding</keyword>
<dbReference type="PANTHER" id="PTHR45993">
    <property type="entry name" value="B-CELL LYMPHOMA/LEUKEMIA 11"/>
    <property type="match status" value="1"/>
</dbReference>
<keyword evidence="3" id="KW-0479">Metal-binding</keyword>
<evidence type="ECO:0000256" key="3">
    <source>
        <dbReference type="ARBA" id="ARBA00022723"/>
    </source>
</evidence>
<dbReference type="InterPro" id="IPR057448">
    <property type="entry name" value="BCL-11A_Znf_CCHC"/>
</dbReference>
<dbReference type="EnsemblMetazoa" id="GPPI032979-RA">
    <property type="protein sequence ID" value="GPPI032979-PA"/>
    <property type="gene ID" value="GPPI032979"/>
</dbReference>
<keyword evidence="16" id="KW-1185">Reference proteome</keyword>
<dbReference type="EMBL" id="JXJN01015900">
    <property type="status" value="NOT_ANNOTATED_CDS"/>
    <property type="molecule type" value="Genomic_DNA"/>
</dbReference>
<evidence type="ECO:0000256" key="8">
    <source>
        <dbReference type="ARBA" id="ARBA00023015"/>
    </source>
</evidence>
<feature type="region of interest" description="Disordered" evidence="12">
    <location>
        <begin position="60"/>
        <end position="156"/>
    </location>
</feature>
<reference evidence="15" key="2">
    <citation type="submission" date="2020-05" db="UniProtKB">
        <authorList>
            <consortium name="EnsemblMetazoa"/>
        </authorList>
    </citation>
    <scope>IDENTIFICATION</scope>
    <source>
        <strain evidence="15">IAEA</strain>
    </source>
</reference>
<evidence type="ECO:0000256" key="6">
    <source>
        <dbReference type="ARBA" id="ARBA00022833"/>
    </source>
</evidence>
<keyword evidence="6" id="KW-0862">Zinc</keyword>
<evidence type="ECO:0000256" key="5">
    <source>
        <dbReference type="ARBA" id="ARBA00022771"/>
    </source>
</evidence>
<keyword evidence="11" id="KW-0539">Nucleus</keyword>
<evidence type="ECO:0000313" key="15">
    <source>
        <dbReference type="EnsemblMetazoa" id="GPPI032979-PA"/>
    </source>
</evidence>
<dbReference type="Proteomes" id="UP000092460">
    <property type="component" value="Unassembled WGS sequence"/>
</dbReference>
<dbReference type="STRING" id="67801.A0A1B0BKD6"/>
<comment type="subcellular location">
    <subcellularLocation>
        <location evidence="1">Nucleus</location>
    </subcellularLocation>
</comment>
<evidence type="ECO:0000256" key="2">
    <source>
        <dbReference type="ARBA" id="ARBA00022499"/>
    </source>
</evidence>
<feature type="transmembrane region" description="Helical" evidence="13">
    <location>
        <begin position="249"/>
        <end position="271"/>
    </location>
</feature>